<proteinExistence type="predicted"/>
<keyword evidence="2" id="KW-0808">Transferase</keyword>
<name>A0A5C3LT37_9AGAR</name>
<feature type="domain" description="Protein kinase" evidence="1">
    <location>
        <begin position="25"/>
        <end position="304"/>
    </location>
</feature>
<dbReference type="AlphaFoldDB" id="A0A5C3LT37"/>
<dbReference type="InterPro" id="IPR000719">
    <property type="entry name" value="Prot_kinase_dom"/>
</dbReference>
<evidence type="ECO:0000313" key="2">
    <source>
        <dbReference type="EMBL" id="TFK35935.1"/>
    </source>
</evidence>
<dbReference type="InterPro" id="IPR011009">
    <property type="entry name" value="Kinase-like_dom_sf"/>
</dbReference>
<dbReference type="EMBL" id="ML213617">
    <property type="protein sequence ID" value="TFK35935.1"/>
    <property type="molecule type" value="Genomic_DNA"/>
</dbReference>
<sequence>MQLIDNSSNKGFFAIIEEVVHPHTWHVNAKVRRGIVLGRYRVYRTLSTETGDRGVYLAYDISSKAGCTAPNKVVIKAWMDPTDKECVAESSAYRELSKAVGHVPAALSNSHDNELGVHAIALEKLGPSLEDLQGLLPEERFDERMVMAVAIQMIDRYREVHARGITHSGTKPANICLSARSKPSTLGDKTLHIIDFGLSSQTDIAKEPLPSQHIIEVIGNRRLMSINAHHGFSQSQRDDLESLGYLFSLLFHGFLPWDVALEARAQRERKPNSDRTPVDPLPKIWRFKSSTPASMLFKDMHPVFVEFWKEVKSFAHGEVPPYDHLKERFVDAWKERNFGGVPGELDWWDLCTKLRKGNFEWGAGSDAKLKYTYGRKSTLMHVNAIDSDGEVEEEQCRLKSQEHDWGAGRDENLRDAYARRKGLMQRGAGGWS</sequence>
<dbReference type="PROSITE" id="PS50011">
    <property type="entry name" value="PROTEIN_KINASE_DOM"/>
    <property type="match status" value="1"/>
</dbReference>
<dbReference type="OrthoDB" id="5979581at2759"/>
<dbReference type="STRING" id="68775.A0A5C3LT37"/>
<evidence type="ECO:0000259" key="1">
    <source>
        <dbReference type="PROSITE" id="PS50011"/>
    </source>
</evidence>
<dbReference type="Gene3D" id="1.10.510.10">
    <property type="entry name" value="Transferase(Phosphotransferase) domain 1"/>
    <property type="match status" value="1"/>
</dbReference>
<gene>
    <name evidence="2" type="ORF">BDQ12DRAFT_737239</name>
</gene>
<dbReference type="SMART" id="SM00220">
    <property type="entry name" value="S_TKc"/>
    <property type="match status" value="1"/>
</dbReference>
<dbReference type="GO" id="GO:0004672">
    <property type="term" value="F:protein kinase activity"/>
    <property type="evidence" value="ECO:0007669"/>
    <property type="project" value="InterPro"/>
</dbReference>
<evidence type="ECO:0000313" key="3">
    <source>
        <dbReference type="Proteomes" id="UP000308652"/>
    </source>
</evidence>
<dbReference type="Proteomes" id="UP000308652">
    <property type="component" value="Unassembled WGS sequence"/>
</dbReference>
<dbReference type="GO" id="GO:0005524">
    <property type="term" value="F:ATP binding"/>
    <property type="evidence" value="ECO:0007669"/>
    <property type="project" value="InterPro"/>
</dbReference>
<keyword evidence="3" id="KW-1185">Reference proteome</keyword>
<keyword evidence="2" id="KW-0418">Kinase</keyword>
<reference evidence="2 3" key="1">
    <citation type="journal article" date="2019" name="Nat. Ecol. Evol.">
        <title>Megaphylogeny resolves global patterns of mushroom evolution.</title>
        <authorList>
            <person name="Varga T."/>
            <person name="Krizsan K."/>
            <person name="Foldi C."/>
            <person name="Dima B."/>
            <person name="Sanchez-Garcia M."/>
            <person name="Sanchez-Ramirez S."/>
            <person name="Szollosi G.J."/>
            <person name="Szarkandi J.G."/>
            <person name="Papp V."/>
            <person name="Albert L."/>
            <person name="Andreopoulos W."/>
            <person name="Angelini C."/>
            <person name="Antonin V."/>
            <person name="Barry K.W."/>
            <person name="Bougher N.L."/>
            <person name="Buchanan P."/>
            <person name="Buyck B."/>
            <person name="Bense V."/>
            <person name="Catcheside P."/>
            <person name="Chovatia M."/>
            <person name="Cooper J."/>
            <person name="Damon W."/>
            <person name="Desjardin D."/>
            <person name="Finy P."/>
            <person name="Geml J."/>
            <person name="Haridas S."/>
            <person name="Hughes K."/>
            <person name="Justo A."/>
            <person name="Karasinski D."/>
            <person name="Kautmanova I."/>
            <person name="Kiss B."/>
            <person name="Kocsube S."/>
            <person name="Kotiranta H."/>
            <person name="LaButti K.M."/>
            <person name="Lechner B.E."/>
            <person name="Liimatainen K."/>
            <person name="Lipzen A."/>
            <person name="Lukacs Z."/>
            <person name="Mihaltcheva S."/>
            <person name="Morgado L.N."/>
            <person name="Niskanen T."/>
            <person name="Noordeloos M.E."/>
            <person name="Ohm R.A."/>
            <person name="Ortiz-Santana B."/>
            <person name="Ovrebo C."/>
            <person name="Racz N."/>
            <person name="Riley R."/>
            <person name="Savchenko A."/>
            <person name="Shiryaev A."/>
            <person name="Soop K."/>
            <person name="Spirin V."/>
            <person name="Szebenyi C."/>
            <person name="Tomsovsky M."/>
            <person name="Tulloss R.E."/>
            <person name="Uehling J."/>
            <person name="Grigoriev I.V."/>
            <person name="Vagvolgyi C."/>
            <person name="Papp T."/>
            <person name="Martin F.M."/>
            <person name="Miettinen O."/>
            <person name="Hibbett D.S."/>
            <person name="Nagy L.G."/>
        </authorList>
    </citation>
    <scope>NUCLEOTIDE SEQUENCE [LARGE SCALE GENOMIC DNA]</scope>
    <source>
        <strain evidence="2 3">CBS 166.37</strain>
    </source>
</reference>
<organism evidence="2 3">
    <name type="scientific">Crucibulum laeve</name>
    <dbReference type="NCBI Taxonomy" id="68775"/>
    <lineage>
        <taxon>Eukaryota</taxon>
        <taxon>Fungi</taxon>
        <taxon>Dikarya</taxon>
        <taxon>Basidiomycota</taxon>
        <taxon>Agaricomycotina</taxon>
        <taxon>Agaricomycetes</taxon>
        <taxon>Agaricomycetidae</taxon>
        <taxon>Agaricales</taxon>
        <taxon>Agaricineae</taxon>
        <taxon>Nidulariaceae</taxon>
        <taxon>Crucibulum</taxon>
    </lineage>
</organism>
<dbReference type="InterPro" id="IPR050235">
    <property type="entry name" value="CK1_Ser-Thr_kinase"/>
</dbReference>
<accession>A0A5C3LT37</accession>
<dbReference type="SUPFAM" id="SSF56112">
    <property type="entry name" value="Protein kinase-like (PK-like)"/>
    <property type="match status" value="1"/>
</dbReference>
<dbReference type="PANTHER" id="PTHR11909">
    <property type="entry name" value="CASEIN KINASE-RELATED"/>
    <property type="match status" value="1"/>
</dbReference>
<protein>
    <submittedName>
        <fullName evidence="2">Kinase-like domain-containing protein</fullName>
    </submittedName>
</protein>